<reference evidence="3" key="1">
    <citation type="submission" date="2014-07" db="EMBL/GenBank/DDBJ databases">
        <title>Identification of a novel salt tolerance gene in wild soybean by whole-genome sequencing.</title>
        <authorList>
            <person name="Lam H.-M."/>
            <person name="Qi X."/>
            <person name="Li M.-W."/>
            <person name="Liu X."/>
            <person name="Xie M."/>
            <person name="Ni M."/>
            <person name="Xu X."/>
        </authorList>
    </citation>
    <scope>NUCLEOTIDE SEQUENCE [LARGE SCALE GENOMIC DNA]</scope>
    <source>
        <tissue evidence="3">Root</tissue>
    </source>
</reference>
<gene>
    <name evidence="3" type="ORF">glysoja_024773</name>
</gene>
<dbReference type="EMBL" id="KN661573">
    <property type="protein sequence ID" value="KHN14678.1"/>
    <property type="molecule type" value="Genomic_DNA"/>
</dbReference>
<dbReference type="AlphaFoldDB" id="A0A0B2Q3W6"/>
<feature type="region of interest" description="Disordered" evidence="1">
    <location>
        <begin position="1"/>
        <end position="28"/>
    </location>
</feature>
<sequence length="107" mass="11676">MDLLEPEQEAAKGSKSNSYNRYDSGSQNGSTVAIIQTTITGMTIHTTTVDALFITAVLSMVMATRDILRVALISQQGTTMGFVINYVYLMCGGLVGNMICYVTLYYQ</sequence>
<accession>A0A0B2Q3W6</accession>
<keyword evidence="2" id="KW-1133">Transmembrane helix</keyword>
<evidence type="ECO:0000313" key="3">
    <source>
        <dbReference type="EMBL" id="KHN14678.1"/>
    </source>
</evidence>
<evidence type="ECO:0000256" key="2">
    <source>
        <dbReference type="SAM" id="Phobius"/>
    </source>
</evidence>
<keyword evidence="2" id="KW-0812">Transmembrane</keyword>
<dbReference type="Proteomes" id="UP000053555">
    <property type="component" value="Unassembled WGS sequence"/>
</dbReference>
<proteinExistence type="predicted"/>
<name>A0A0B2Q3W6_GLYSO</name>
<protein>
    <submittedName>
        <fullName evidence="3">Uncharacterized protein</fullName>
    </submittedName>
</protein>
<evidence type="ECO:0000256" key="1">
    <source>
        <dbReference type="SAM" id="MobiDB-lite"/>
    </source>
</evidence>
<feature type="transmembrane region" description="Helical" evidence="2">
    <location>
        <begin position="83"/>
        <end position="106"/>
    </location>
</feature>
<organism evidence="3">
    <name type="scientific">Glycine soja</name>
    <name type="common">Wild soybean</name>
    <dbReference type="NCBI Taxonomy" id="3848"/>
    <lineage>
        <taxon>Eukaryota</taxon>
        <taxon>Viridiplantae</taxon>
        <taxon>Streptophyta</taxon>
        <taxon>Embryophyta</taxon>
        <taxon>Tracheophyta</taxon>
        <taxon>Spermatophyta</taxon>
        <taxon>Magnoliopsida</taxon>
        <taxon>eudicotyledons</taxon>
        <taxon>Gunneridae</taxon>
        <taxon>Pentapetalae</taxon>
        <taxon>rosids</taxon>
        <taxon>fabids</taxon>
        <taxon>Fabales</taxon>
        <taxon>Fabaceae</taxon>
        <taxon>Papilionoideae</taxon>
        <taxon>50 kb inversion clade</taxon>
        <taxon>NPAAA clade</taxon>
        <taxon>indigoferoid/millettioid clade</taxon>
        <taxon>Phaseoleae</taxon>
        <taxon>Glycine</taxon>
        <taxon>Glycine subgen. Soja</taxon>
    </lineage>
</organism>
<keyword evidence="2" id="KW-0472">Membrane</keyword>
<feature type="compositionally biased region" description="Polar residues" evidence="1">
    <location>
        <begin position="14"/>
        <end position="28"/>
    </location>
</feature>